<name>A0A1T5LLT1_9BACT</name>
<dbReference type="AlphaFoldDB" id="A0A1T5LLT1"/>
<gene>
    <name evidence="2" type="ORF">SAMN05660236_3417</name>
</gene>
<accession>A0A1T5LLT1</accession>
<dbReference type="RefSeq" id="WP_185145737.1">
    <property type="nucleotide sequence ID" value="NZ_FUZU01000002.1"/>
</dbReference>
<evidence type="ECO:0000256" key="1">
    <source>
        <dbReference type="SAM" id="Phobius"/>
    </source>
</evidence>
<keyword evidence="1" id="KW-1133">Transmembrane helix</keyword>
<keyword evidence="3" id="KW-1185">Reference proteome</keyword>
<evidence type="ECO:0008006" key="4">
    <source>
        <dbReference type="Google" id="ProtNLM"/>
    </source>
</evidence>
<sequence>MSRGAIFQVIAFFVYLFYQVLILQNVVLFHTAFCFLYILYLLLLPVETNPLILMGVGFLMGFAVDMFYESIGLHAFACVLIMYVRNYWLSSMTPQGGYDSNSTPSMALGGFQWFVIYSLPLVFLHHTILFFMEAGGFGMFWFTLWKIITSTFFTMLVILIAQFLFPSKRR</sequence>
<feature type="transmembrane region" description="Helical" evidence="1">
    <location>
        <begin position="144"/>
        <end position="165"/>
    </location>
</feature>
<dbReference type="Proteomes" id="UP000190961">
    <property type="component" value="Unassembled WGS sequence"/>
</dbReference>
<keyword evidence="1" id="KW-0812">Transmembrane</keyword>
<dbReference type="EMBL" id="FUZU01000002">
    <property type="protein sequence ID" value="SKC76569.1"/>
    <property type="molecule type" value="Genomic_DNA"/>
</dbReference>
<feature type="transmembrane region" description="Helical" evidence="1">
    <location>
        <begin position="12"/>
        <end position="39"/>
    </location>
</feature>
<keyword evidence="1" id="KW-0472">Membrane</keyword>
<feature type="transmembrane region" description="Helical" evidence="1">
    <location>
        <begin position="73"/>
        <end position="90"/>
    </location>
</feature>
<proteinExistence type="predicted"/>
<reference evidence="2 3" key="1">
    <citation type="submission" date="2017-02" db="EMBL/GenBank/DDBJ databases">
        <authorList>
            <person name="Peterson S.W."/>
        </authorList>
    </citation>
    <scope>NUCLEOTIDE SEQUENCE [LARGE SCALE GENOMIC DNA]</scope>
    <source>
        <strain evidence="2 3">DSM 25262</strain>
    </source>
</reference>
<feature type="transmembrane region" description="Helical" evidence="1">
    <location>
        <begin position="110"/>
        <end position="132"/>
    </location>
</feature>
<evidence type="ECO:0000313" key="3">
    <source>
        <dbReference type="Proteomes" id="UP000190961"/>
    </source>
</evidence>
<organism evidence="2 3">
    <name type="scientific">Ohtaekwangia koreensis</name>
    <dbReference type="NCBI Taxonomy" id="688867"/>
    <lineage>
        <taxon>Bacteria</taxon>
        <taxon>Pseudomonadati</taxon>
        <taxon>Bacteroidota</taxon>
        <taxon>Cytophagia</taxon>
        <taxon>Cytophagales</taxon>
        <taxon>Fulvivirgaceae</taxon>
        <taxon>Ohtaekwangia</taxon>
    </lineage>
</organism>
<protein>
    <recommendedName>
        <fullName evidence="4">Rod shape-determining protein MreD</fullName>
    </recommendedName>
</protein>
<evidence type="ECO:0000313" key="2">
    <source>
        <dbReference type="EMBL" id="SKC76569.1"/>
    </source>
</evidence>
<dbReference type="STRING" id="688867.SAMN05660236_3417"/>